<proteinExistence type="predicted"/>
<dbReference type="Pfam" id="PF19940">
    <property type="entry name" value="DUF6402"/>
    <property type="match status" value="1"/>
</dbReference>
<organism evidence="1 2">
    <name type="scientific">Paraburkholderia bannensis</name>
    <dbReference type="NCBI Taxonomy" id="765414"/>
    <lineage>
        <taxon>Bacteria</taxon>
        <taxon>Pseudomonadati</taxon>
        <taxon>Pseudomonadota</taxon>
        <taxon>Betaproteobacteria</taxon>
        <taxon>Burkholderiales</taxon>
        <taxon>Burkholderiaceae</taxon>
        <taxon>Paraburkholderia</taxon>
    </lineage>
</organism>
<evidence type="ECO:0000313" key="1">
    <source>
        <dbReference type="EMBL" id="MBB6102292.1"/>
    </source>
</evidence>
<dbReference type="EMBL" id="JACHBW010000005">
    <property type="protein sequence ID" value="MBB6102292.1"/>
    <property type="molecule type" value="Genomic_DNA"/>
</dbReference>
<dbReference type="Proteomes" id="UP000571554">
    <property type="component" value="Unassembled WGS sequence"/>
</dbReference>
<sequence length="340" mass="38155">MSAQELFVYTPSAGEWRKQAGNVVTVSGEAESNPGVARDARYLVTPDKFEITDIPAAMSKMGWHVSAALLRKWFAYAPKNQALDGYQKSFGISSDGRTGKYPDDRFDTQTIKLDWVLSFPRSHTGLRKLQDSKYLYSGNLASIYSAISPYSGRRVIDTLDLTGGNIQELHNKFQFQLARIDTSAMQKAEQFFGAALHHGKPDDLAGALGGFALYAAVAEVRFQQRLLGGVDAEITKVAIYVKNPYSYFDNPKEGGSQYLGHWNKDGICLVPEGYIAQQANWGGWSQYAIKPEGPYGRTFWPVHNRDFRRWQDAHNAGGDMILFSDYRIININPISFRVRR</sequence>
<gene>
    <name evidence="1" type="ORF">F4827_002141</name>
</gene>
<reference evidence="1 2" key="1">
    <citation type="submission" date="2020-08" db="EMBL/GenBank/DDBJ databases">
        <title>Above-ground endophytic microbial communities from plants in different locations in the United States.</title>
        <authorList>
            <person name="Frank C."/>
        </authorList>
    </citation>
    <scope>NUCLEOTIDE SEQUENCE [LARGE SCALE GENOMIC DNA]</scope>
    <source>
        <strain evidence="1 2">WP4_2_2</strain>
    </source>
</reference>
<evidence type="ECO:0000313" key="2">
    <source>
        <dbReference type="Proteomes" id="UP000571554"/>
    </source>
</evidence>
<comment type="caution">
    <text evidence="1">The sequence shown here is derived from an EMBL/GenBank/DDBJ whole genome shotgun (WGS) entry which is preliminary data.</text>
</comment>
<dbReference type="InterPro" id="IPR045646">
    <property type="entry name" value="DUF6402"/>
</dbReference>
<dbReference type="AlphaFoldDB" id="A0A7W9TVT2"/>
<keyword evidence="2" id="KW-1185">Reference proteome</keyword>
<accession>A0A7W9TVT2</accession>
<protein>
    <submittedName>
        <fullName evidence="1">Uncharacterized protein</fullName>
    </submittedName>
</protein>
<dbReference type="RefSeq" id="WP_183723910.1">
    <property type="nucleotide sequence ID" value="NZ_JACHBW010000005.1"/>
</dbReference>
<name>A0A7W9TVT2_9BURK</name>